<sequence length="171" mass="18630">VLAALLTTFALVMTWRFQATSYLNPIDWLNSSGKDRHPMTFPMVAFGTGFLGAMLGLGGGILLSPVLIEVGMHSEAVQVPRGSAWLSSSLATIQYFMMGQSLGLIVWHYALWYGIVAIGATYLGQTACEVFIRKRRRYSFITLSVSTVLGLSLFCLCVVGTKTAARQHKCG</sequence>
<accession>A0A812HSH0</accession>
<dbReference type="GO" id="GO:0016567">
    <property type="term" value="P:protein ubiquitination"/>
    <property type="evidence" value="ECO:0007669"/>
    <property type="project" value="TreeGrafter"/>
</dbReference>
<dbReference type="InterPro" id="IPR002781">
    <property type="entry name" value="TM_pro_TauE-like"/>
</dbReference>
<proteinExistence type="predicted"/>
<dbReference type="OrthoDB" id="431385at2759"/>
<keyword evidence="7" id="KW-1185">Reference proteome</keyword>
<evidence type="ECO:0000313" key="7">
    <source>
        <dbReference type="Proteomes" id="UP000604046"/>
    </source>
</evidence>
<feature type="transmembrane region" description="Helical" evidence="5">
    <location>
        <begin position="139"/>
        <end position="161"/>
    </location>
</feature>
<gene>
    <name evidence="6" type="ORF">SNAT2548_LOCUS1874</name>
</gene>
<protein>
    <submittedName>
        <fullName evidence="6">Uncharacterized protein</fullName>
    </submittedName>
</protein>
<dbReference type="Proteomes" id="UP000604046">
    <property type="component" value="Unassembled WGS sequence"/>
</dbReference>
<dbReference type="EMBL" id="CAJNDS010000108">
    <property type="protein sequence ID" value="CAE6959103.1"/>
    <property type="molecule type" value="Genomic_DNA"/>
</dbReference>
<dbReference type="GO" id="GO:0031464">
    <property type="term" value="C:Cul4A-RING E3 ubiquitin ligase complex"/>
    <property type="evidence" value="ECO:0007669"/>
    <property type="project" value="TreeGrafter"/>
</dbReference>
<organism evidence="6 7">
    <name type="scientific">Symbiodinium natans</name>
    <dbReference type="NCBI Taxonomy" id="878477"/>
    <lineage>
        <taxon>Eukaryota</taxon>
        <taxon>Sar</taxon>
        <taxon>Alveolata</taxon>
        <taxon>Dinophyceae</taxon>
        <taxon>Suessiales</taxon>
        <taxon>Symbiodiniaceae</taxon>
        <taxon>Symbiodinium</taxon>
    </lineage>
</organism>
<evidence type="ECO:0000256" key="5">
    <source>
        <dbReference type="SAM" id="Phobius"/>
    </source>
</evidence>
<comment type="subcellular location">
    <subcellularLocation>
        <location evidence="1">Membrane</location>
        <topology evidence="1">Multi-pass membrane protein</topology>
    </subcellularLocation>
</comment>
<reference evidence="6" key="1">
    <citation type="submission" date="2021-02" db="EMBL/GenBank/DDBJ databases">
        <authorList>
            <person name="Dougan E. K."/>
            <person name="Rhodes N."/>
            <person name="Thang M."/>
            <person name="Chan C."/>
        </authorList>
    </citation>
    <scope>NUCLEOTIDE SEQUENCE</scope>
</reference>
<evidence type="ECO:0000256" key="4">
    <source>
        <dbReference type="ARBA" id="ARBA00023136"/>
    </source>
</evidence>
<dbReference type="GO" id="GO:0016020">
    <property type="term" value="C:membrane"/>
    <property type="evidence" value="ECO:0007669"/>
    <property type="project" value="UniProtKB-SubCell"/>
</dbReference>
<feature type="non-terminal residue" evidence="6">
    <location>
        <position position="1"/>
    </location>
</feature>
<name>A0A812HSH0_9DINO</name>
<evidence type="ECO:0000313" key="6">
    <source>
        <dbReference type="EMBL" id="CAE6959103.1"/>
    </source>
</evidence>
<feature type="transmembrane region" description="Helical" evidence="5">
    <location>
        <begin position="43"/>
        <end position="63"/>
    </location>
</feature>
<evidence type="ECO:0000256" key="3">
    <source>
        <dbReference type="ARBA" id="ARBA00022989"/>
    </source>
</evidence>
<keyword evidence="4 5" id="KW-0472">Membrane</keyword>
<comment type="caution">
    <text evidence="6">The sequence shown here is derived from an EMBL/GenBank/DDBJ whole genome shotgun (WGS) entry which is preliminary data.</text>
</comment>
<dbReference type="AlphaFoldDB" id="A0A812HSH0"/>
<dbReference type="PANTHER" id="PTHR14255:SF3">
    <property type="entry name" value="SULFITE EXPORTER TAUE_SAFE FAMILY PROTEIN 5-RELATED"/>
    <property type="match status" value="1"/>
</dbReference>
<evidence type="ECO:0000256" key="1">
    <source>
        <dbReference type="ARBA" id="ARBA00004141"/>
    </source>
</evidence>
<keyword evidence="3 5" id="KW-1133">Transmembrane helix</keyword>
<dbReference type="PANTHER" id="PTHR14255">
    <property type="entry name" value="CEREBLON"/>
    <property type="match status" value="1"/>
</dbReference>
<feature type="transmembrane region" description="Helical" evidence="5">
    <location>
        <begin position="111"/>
        <end position="132"/>
    </location>
</feature>
<evidence type="ECO:0000256" key="2">
    <source>
        <dbReference type="ARBA" id="ARBA00022692"/>
    </source>
</evidence>
<dbReference type="Pfam" id="PF01925">
    <property type="entry name" value="TauE"/>
    <property type="match status" value="1"/>
</dbReference>
<keyword evidence="2 5" id="KW-0812">Transmembrane</keyword>